<accession>A0A9N7Y787</accession>
<proteinExistence type="predicted"/>
<dbReference type="EMBL" id="CADEAL010000077">
    <property type="protein sequence ID" value="CAB1413914.1"/>
    <property type="molecule type" value="Genomic_DNA"/>
</dbReference>
<keyword evidence="2" id="KW-1185">Reference proteome</keyword>
<reference evidence="1" key="1">
    <citation type="submission" date="2020-03" db="EMBL/GenBank/DDBJ databases">
        <authorList>
            <person name="Weist P."/>
        </authorList>
    </citation>
    <scope>NUCLEOTIDE SEQUENCE</scope>
</reference>
<gene>
    <name evidence="1" type="ORF">PLEPLA_LOCUS1617</name>
</gene>
<protein>
    <submittedName>
        <fullName evidence="1">Uncharacterized protein</fullName>
    </submittedName>
</protein>
<organism evidence="1 2">
    <name type="scientific">Pleuronectes platessa</name>
    <name type="common">European plaice</name>
    <dbReference type="NCBI Taxonomy" id="8262"/>
    <lineage>
        <taxon>Eukaryota</taxon>
        <taxon>Metazoa</taxon>
        <taxon>Chordata</taxon>
        <taxon>Craniata</taxon>
        <taxon>Vertebrata</taxon>
        <taxon>Euteleostomi</taxon>
        <taxon>Actinopterygii</taxon>
        <taxon>Neopterygii</taxon>
        <taxon>Teleostei</taxon>
        <taxon>Neoteleostei</taxon>
        <taxon>Acanthomorphata</taxon>
        <taxon>Carangaria</taxon>
        <taxon>Pleuronectiformes</taxon>
        <taxon>Pleuronectoidei</taxon>
        <taxon>Pleuronectidae</taxon>
        <taxon>Pleuronectes</taxon>
    </lineage>
</organism>
<comment type="caution">
    <text evidence="1">The sequence shown here is derived from an EMBL/GenBank/DDBJ whole genome shotgun (WGS) entry which is preliminary data.</text>
</comment>
<name>A0A9N7Y787_PLEPL</name>
<evidence type="ECO:0000313" key="2">
    <source>
        <dbReference type="Proteomes" id="UP001153269"/>
    </source>
</evidence>
<dbReference type="Proteomes" id="UP001153269">
    <property type="component" value="Unassembled WGS sequence"/>
</dbReference>
<evidence type="ECO:0000313" key="1">
    <source>
        <dbReference type="EMBL" id="CAB1413914.1"/>
    </source>
</evidence>
<dbReference type="AlphaFoldDB" id="A0A9N7Y787"/>
<sequence>MHRCPENLLTFSRGGVAGGFTEHEWSPPGNMLGELSWFRFKAELKPELPVFGCQFEIPGQHCKPSSYLFLQTSGVADVYVTNSSSPISASIPPSSSPSSRSHTTGSPFCVSCCFLALLGFFSEFLFEGHWQEKLSGDYPEYSAAVCDLFPPPSDREDPSSQRPCCSPSCC</sequence>